<dbReference type="PROSITE" id="PS51257">
    <property type="entry name" value="PROKAR_LIPOPROTEIN"/>
    <property type="match status" value="1"/>
</dbReference>
<dbReference type="InterPro" id="IPR007485">
    <property type="entry name" value="LPS_assembly_LptE"/>
</dbReference>
<name>A0ABV4CY92_9BACT</name>
<accession>A0ABV4CY92</accession>
<proteinExistence type="predicted"/>
<dbReference type="Pfam" id="PF04390">
    <property type="entry name" value="LptE"/>
    <property type="match status" value="1"/>
</dbReference>
<sequence length="178" mass="20230">MTVSPKYKKHLPTLCVLLMTVMLIVQSCTISYKFNGTAIDYNVYKTIRVSQFPIRAALVYPPLQQTFENALLDYISRNTRLQVVDTSSDLEMEGEITGYTLSPQAVTENALASKTRLTISVRVKYTDNKNDKNDVDQTFSAYQDFDSSEMLTDVQDQLCEEITEQLVDLIFNATLGNW</sequence>
<protein>
    <submittedName>
        <fullName evidence="1">LptE family protein</fullName>
    </submittedName>
</protein>
<dbReference type="RefSeq" id="WP_369863351.1">
    <property type="nucleotide sequence ID" value="NZ_JBCLPP010000013.1"/>
</dbReference>
<comment type="caution">
    <text evidence="1">The sequence shown here is derived from an EMBL/GenBank/DDBJ whole genome shotgun (WGS) entry which is preliminary data.</text>
</comment>
<evidence type="ECO:0000313" key="2">
    <source>
        <dbReference type="Proteomes" id="UP001565200"/>
    </source>
</evidence>
<gene>
    <name evidence="1" type="ORF">AAK873_06135</name>
</gene>
<keyword evidence="2" id="KW-1185">Reference proteome</keyword>
<evidence type="ECO:0000313" key="1">
    <source>
        <dbReference type="EMBL" id="MEY8245195.1"/>
    </source>
</evidence>
<organism evidence="1 2">
    <name type="scientific">Heminiphilus faecis</name>
    <dbReference type="NCBI Taxonomy" id="2601703"/>
    <lineage>
        <taxon>Bacteria</taxon>
        <taxon>Pseudomonadati</taxon>
        <taxon>Bacteroidota</taxon>
        <taxon>Bacteroidia</taxon>
        <taxon>Bacteroidales</taxon>
        <taxon>Muribaculaceae</taxon>
        <taxon>Heminiphilus</taxon>
    </lineage>
</organism>
<reference evidence="1 2" key="1">
    <citation type="submission" date="2024-03" db="EMBL/GenBank/DDBJ databases">
        <title>Mouse gut bacterial collection (mGBC) of GemPharmatech.</title>
        <authorList>
            <person name="He Y."/>
            <person name="Dong L."/>
            <person name="Wu D."/>
            <person name="Gao X."/>
            <person name="Lin Z."/>
        </authorList>
    </citation>
    <scope>NUCLEOTIDE SEQUENCE [LARGE SCALE GENOMIC DNA]</scope>
    <source>
        <strain evidence="1 2">54-13</strain>
    </source>
</reference>
<dbReference type="EMBL" id="JBCLPP010000013">
    <property type="protein sequence ID" value="MEY8245195.1"/>
    <property type="molecule type" value="Genomic_DNA"/>
</dbReference>
<dbReference type="Proteomes" id="UP001565200">
    <property type="component" value="Unassembled WGS sequence"/>
</dbReference>